<gene>
    <name evidence="2" type="ORF">VTL71DRAFT_12881</name>
</gene>
<keyword evidence="1" id="KW-0732">Signal</keyword>
<dbReference type="Proteomes" id="UP001595075">
    <property type="component" value="Unassembled WGS sequence"/>
</dbReference>
<sequence length="402" mass="46575">MSLLILSNELLTLILSFDQILTRHDLYSSFMVCRRLNHVSQPLLYRSMKIFCNNLRQTFVHPFDEIVDLFNQHPERLPWVHNVIAAWHPQNHKATTSLFELLLKFPRLHSLEFWPAGPWDEDPPFQTLLNTCYMFTSLRILKIARIEVDHTFKLFEIPYLEKLVIRGLTVPPDWDVVPAQSSRPSRVKKLVIPMATCFPLGLYAELLCKCHPFVTTLVWTFDPAIPPPLQYPAAVLKALAPLQTSLVNLTFLINNDTRIYGVSQMDYSGFLGLKNLEIHEKLTFGRYFSSFIPGPPFHRGDIHDRLPKTLENLKIWFGKDSKALTYGPLGLPAYGWLMDFVPRKQSLLGNLTSVRLLEMSDWQYFKRPTAAAIEWNYPPDVEQSFRDARIHLEVKLRSDSLT</sequence>
<name>A0ABR4CQJ5_9HELO</name>
<evidence type="ECO:0000313" key="3">
    <source>
        <dbReference type="Proteomes" id="UP001595075"/>
    </source>
</evidence>
<evidence type="ECO:0008006" key="4">
    <source>
        <dbReference type="Google" id="ProtNLM"/>
    </source>
</evidence>
<keyword evidence="3" id="KW-1185">Reference proteome</keyword>
<organism evidence="2 3">
    <name type="scientific">Oculimacula yallundae</name>
    <dbReference type="NCBI Taxonomy" id="86028"/>
    <lineage>
        <taxon>Eukaryota</taxon>
        <taxon>Fungi</taxon>
        <taxon>Dikarya</taxon>
        <taxon>Ascomycota</taxon>
        <taxon>Pezizomycotina</taxon>
        <taxon>Leotiomycetes</taxon>
        <taxon>Helotiales</taxon>
        <taxon>Ploettnerulaceae</taxon>
        <taxon>Oculimacula</taxon>
    </lineage>
</organism>
<evidence type="ECO:0000256" key="1">
    <source>
        <dbReference type="SAM" id="SignalP"/>
    </source>
</evidence>
<proteinExistence type="predicted"/>
<protein>
    <recommendedName>
        <fullName evidence="4">F-box domain-containing protein</fullName>
    </recommendedName>
</protein>
<feature type="chain" id="PRO_5045713627" description="F-box domain-containing protein" evidence="1">
    <location>
        <begin position="17"/>
        <end position="402"/>
    </location>
</feature>
<feature type="signal peptide" evidence="1">
    <location>
        <begin position="1"/>
        <end position="16"/>
    </location>
</feature>
<accession>A0ABR4CQJ5</accession>
<reference evidence="2 3" key="1">
    <citation type="journal article" date="2024" name="Commun. Biol.">
        <title>Comparative genomic analysis of thermophilic fungi reveals convergent evolutionary adaptations and gene losses.</title>
        <authorList>
            <person name="Steindorff A.S."/>
            <person name="Aguilar-Pontes M.V."/>
            <person name="Robinson A.J."/>
            <person name="Andreopoulos B."/>
            <person name="LaButti K."/>
            <person name="Kuo A."/>
            <person name="Mondo S."/>
            <person name="Riley R."/>
            <person name="Otillar R."/>
            <person name="Haridas S."/>
            <person name="Lipzen A."/>
            <person name="Grimwood J."/>
            <person name="Schmutz J."/>
            <person name="Clum A."/>
            <person name="Reid I.D."/>
            <person name="Moisan M.C."/>
            <person name="Butler G."/>
            <person name="Nguyen T.T.M."/>
            <person name="Dewar K."/>
            <person name="Conant G."/>
            <person name="Drula E."/>
            <person name="Henrissat B."/>
            <person name="Hansel C."/>
            <person name="Singer S."/>
            <person name="Hutchinson M.I."/>
            <person name="de Vries R.P."/>
            <person name="Natvig D.O."/>
            <person name="Powell A.J."/>
            <person name="Tsang A."/>
            <person name="Grigoriev I.V."/>
        </authorList>
    </citation>
    <scope>NUCLEOTIDE SEQUENCE [LARGE SCALE GENOMIC DNA]</scope>
    <source>
        <strain evidence="2 3">CBS 494.80</strain>
    </source>
</reference>
<dbReference type="EMBL" id="JAZHXI010000005">
    <property type="protein sequence ID" value="KAL2071646.1"/>
    <property type="molecule type" value="Genomic_DNA"/>
</dbReference>
<comment type="caution">
    <text evidence="2">The sequence shown here is derived from an EMBL/GenBank/DDBJ whole genome shotgun (WGS) entry which is preliminary data.</text>
</comment>
<evidence type="ECO:0000313" key="2">
    <source>
        <dbReference type="EMBL" id="KAL2071646.1"/>
    </source>
</evidence>